<feature type="non-terminal residue" evidence="1">
    <location>
        <position position="70"/>
    </location>
</feature>
<comment type="caution">
    <text evidence="1">The sequence shown here is derived from an EMBL/GenBank/DDBJ whole genome shotgun (WGS) entry which is preliminary data.</text>
</comment>
<gene>
    <name evidence="1" type="ORF">CEV33_4652</name>
</gene>
<evidence type="ECO:0000313" key="1">
    <source>
        <dbReference type="EMBL" id="OYR24869.1"/>
    </source>
</evidence>
<accession>A0A256GCP1</accession>
<keyword evidence="2" id="KW-1185">Reference proteome</keyword>
<dbReference type="Proteomes" id="UP000216478">
    <property type="component" value="Unassembled WGS sequence"/>
</dbReference>
<protein>
    <submittedName>
        <fullName evidence="1">Uncharacterized protein</fullName>
    </submittedName>
</protein>
<dbReference type="EMBL" id="NNRL01000037">
    <property type="protein sequence ID" value="OYR24869.1"/>
    <property type="molecule type" value="Genomic_DNA"/>
</dbReference>
<dbReference type="AlphaFoldDB" id="A0A256GCP1"/>
<organism evidence="1 2">
    <name type="scientific">Brucella grignonensis</name>
    <dbReference type="NCBI Taxonomy" id="94627"/>
    <lineage>
        <taxon>Bacteria</taxon>
        <taxon>Pseudomonadati</taxon>
        <taxon>Pseudomonadota</taxon>
        <taxon>Alphaproteobacteria</taxon>
        <taxon>Hyphomicrobiales</taxon>
        <taxon>Brucellaceae</taxon>
        <taxon>Brucella/Ochrobactrum group</taxon>
        <taxon>Brucella</taxon>
    </lineage>
</organism>
<proteinExistence type="predicted"/>
<sequence length="70" mass="7704">MLDDGVRDRRIDRVARALRGEQHEPVLFADGLELVLGEIAKALVGKCLPELIDHDNDAAAIDQLLDAVEE</sequence>
<reference evidence="1 2" key="1">
    <citation type="submission" date="2017-07" db="EMBL/GenBank/DDBJ databases">
        <title>Phylogenetic study on the rhizospheric bacterium Ochrobactrum sp. A44.</title>
        <authorList>
            <person name="Krzyzanowska D.M."/>
            <person name="Ossowicki A."/>
            <person name="Rajewska M."/>
            <person name="Maciag T."/>
            <person name="Kaczynski Z."/>
            <person name="Czerwicka M."/>
            <person name="Jafra S."/>
        </authorList>
    </citation>
    <scope>NUCLEOTIDE SEQUENCE [LARGE SCALE GENOMIC DNA]</scope>
    <source>
        <strain evidence="1 2">OgA9a</strain>
    </source>
</reference>
<evidence type="ECO:0000313" key="2">
    <source>
        <dbReference type="Proteomes" id="UP000216478"/>
    </source>
</evidence>
<name>A0A256GCP1_9HYPH</name>